<evidence type="ECO:0000313" key="3">
    <source>
        <dbReference type="Proteomes" id="UP000299102"/>
    </source>
</evidence>
<keyword evidence="3" id="KW-1185">Reference proteome</keyword>
<dbReference type="OrthoDB" id="6772952at2759"/>
<dbReference type="EMBL" id="BGZK01000685">
    <property type="protein sequence ID" value="GBP56107.1"/>
    <property type="molecule type" value="Genomic_DNA"/>
</dbReference>
<gene>
    <name evidence="2" type="ORF">EVAR_26078_1</name>
</gene>
<comment type="caution">
    <text evidence="2">The sequence shown here is derived from an EMBL/GenBank/DDBJ whole genome shotgun (WGS) entry which is preliminary data.</text>
</comment>
<dbReference type="AlphaFoldDB" id="A0A4C1X1B3"/>
<dbReference type="Proteomes" id="UP000299102">
    <property type="component" value="Unassembled WGS sequence"/>
</dbReference>
<evidence type="ECO:0000256" key="1">
    <source>
        <dbReference type="SAM" id="MobiDB-lite"/>
    </source>
</evidence>
<accession>A0A4C1X1B3</accession>
<proteinExistence type="predicted"/>
<evidence type="ECO:0000313" key="2">
    <source>
        <dbReference type="EMBL" id="GBP56107.1"/>
    </source>
</evidence>
<feature type="region of interest" description="Disordered" evidence="1">
    <location>
        <begin position="161"/>
        <end position="183"/>
    </location>
</feature>
<feature type="compositionally biased region" description="Basic and acidic residues" evidence="1">
    <location>
        <begin position="67"/>
        <end position="76"/>
    </location>
</feature>
<feature type="region of interest" description="Disordered" evidence="1">
    <location>
        <begin position="64"/>
        <end position="85"/>
    </location>
</feature>
<name>A0A4C1X1B3_EUMVA</name>
<reference evidence="2 3" key="1">
    <citation type="journal article" date="2019" name="Commun. Biol.">
        <title>The bagworm genome reveals a unique fibroin gene that provides high tensile strength.</title>
        <authorList>
            <person name="Kono N."/>
            <person name="Nakamura H."/>
            <person name="Ohtoshi R."/>
            <person name="Tomita M."/>
            <person name="Numata K."/>
            <person name="Arakawa K."/>
        </authorList>
    </citation>
    <scope>NUCLEOTIDE SEQUENCE [LARGE SCALE GENOMIC DNA]</scope>
</reference>
<sequence>MPRGSTRNSRRRVTRGRHLYVGWSRLMWLTTAPGLRTDGNFWSLKVGHTPKMWVLGTSLSVPVQRLTGEEPQRRGEAAPTEEGEANDSYRLFCNPAYPKEVGKLQYEEFISLLDKHFKPKQLLELAEKAACTRETTSIAVKEELIFRAQIERSVCGRGIGSDRMPAVRSQSHAPPAPWTSPRA</sequence>
<protein>
    <submittedName>
        <fullName evidence="2">Uncharacterized protein</fullName>
    </submittedName>
</protein>
<feature type="compositionally biased region" description="Pro residues" evidence="1">
    <location>
        <begin position="174"/>
        <end position="183"/>
    </location>
</feature>
<organism evidence="2 3">
    <name type="scientific">Eumeta variegata</name>
    <name type="common">Bagworm moth</name>
    <name type="synonym">Eumeta japonica</name>
    <dbReference type="NCBI Taxonomy" id="151549"/>
    <lineage>
        <taxon>Eukaryota</taxon>
        <taxon>Metazoa</taxon>
        <taxon>Ecdysozoa</taxon>
        <taxon>Arthropoda</taxon>
        <taxon>Hexapoda</taxon>
        <taxon>Insecta</taxon>
        <taxon>Pterygota</taxon>
        <taxon>Neoptera</taxon>
        <taxon>Endopterygota</taxon>
        <taxon>Lepidoptera</taxon>
        <taxon>Glossata</taxon>
        <taxon>Ditrysia</taxon>
        <taxon>Tineoidea</taxon>
        <taxon>Psychidae</taxon>
        <taxon>Oiketicinae</taxon>
        <taxon>Eumeta</taxon>
    </lineage>
</organism>